<evidence type="ECO:0000256" key="1">
    <source>
        <dbReference type="SAM" id="MobiDB-lite"/>
    </source>
</evidence>
<accession>A0A7W3VSV8</accession>
<reference evidence="2 3" key="1">
    <citation type="submission" date="2020-08" db="EMBL/GenBank/DDBJ databases">
        <title>Amycolatopsis sp. nov. DR6-1 isolated from Dendrobium heterocarpum.</title>
        <authorList>
            <person name="Tedsree N."/>
            <person name="Kuncharoen N."/>
            <person name="Likhitwitayawuid K."/>
            <person name="Tanasupawat S."/>
        </authorList>
    </citation>
    <scope>NUCLEOTIDE SEQUENCE [LARGE SCALE GENOMIC DNA]</scope>
    <source>
        <strain evidence="2 3">DR6-1</strain>
    </source>
</reference>
<name>A0A7W3VSV8_9PSEU</name>
<dbReference type="AlphaFoldDB" id="A0A7W3VSV8"/>
<proteinExistence type="predicted"/>
<dbReference type="EMBL" id="JACGZW010000002">
    <property type="protein sequence ID" value="MBB1152573.1"/>
    <property type="molecule type" value="Genomic_DNA"/>
</dbReference>
<protein>
    <submittedName>
        <fullName evidence="2">Uncharacterized protein</fullName>
    </submittedName>
</protein>
<feature type="region of interest" description="Disordered" evidence="1">
    <location>
        <begin position="1"/>
        <end position="59"/>
    </location>
</feature>
<gene>
    <name evidence="2" type="ORF">H4281_05480</name>
</gene>
<evidence type="ECO:0000313" key="2">
    <source>
        <dbReference type="EMBL" id="MBB1152573.1"/>
    </source>
</evidence>
<evidence type="ECO:0000313" key="3">
    <source>
        <dbReference type="Proteomes" id="UP000526734"/>
    </source>
</evidence>
<dbReference type="RefSeq" id="WP_182889774.1">
    <property type="nucleotide sequence ID" value="NZ_JACGZW010000002.1"/>
</dbReference>
<sequence length="59" mass="6625">MTHEKIGGRTATFALPEFRKPTRDEPPQAHLDRSVRNPPDAGHPLFTPPRAVPENRTVI</sequence>
<dbReference type="Proteomes" id="UP000526734">
    <property type="component" value="Unassembled WGS sequence"/>
</dbReference>
<keyword evidence="3" id="KW-1185">Reference proteome</keyword>
<comment type="caution">
    <text evidence="2">The sequence shown here is derived from an EMBL/GenBank/DDBJ whole genome shotgun (WGS) entry which is preliminary data.</text>
</comment>
<feature type="compositionally biased region" description="Basic and acidic residues" evidence="1">
    <location>
        <begin position="17"/>
        <end position="35"/>
    </location>
</feature>
<organism evidence="2 3">
    <name type="scientific">Amycolatopsis dendrobii</name>
    <dbReference type="NCBI Taxonomy" id="2760662"/>
    <lineage>
        <taxon>Bacteria</taxon>
        <taxon>Bacillati</taxon>
        <taxon>Actinomycetota</taxon>
        <taxon>Actinomycetes</taxon>
        <taxon>Pseudonocardiales</taxon>
        <taxon>Pseudonocardiaceae</taxon>
        <taxon>Amycolatopsis</taxon>
    </lineage>
</organism>